<sequence>MARTRTHKPTSGPVFISLREPFSPLRASAIAKVLEDGIKLAGLEGQGYSAKSFRPT</sequence>
<keyword evidence="2" id="KW-1185">Reference proteome</keyword>
<gene>
    <name evidence="1" type="ORF">DPMN_167333</name>
</gene>
<evidence type="ECO:0000313" key="1">
    <source>
        <dbReference type="EMBL" id="KAH3789161.1"/>
    </source>
</evidence>
<proteinExistence type="predicted"/>
<reference evidence="1" key="2">
    <citation type="submission" date="2020-11" db="EMBL/GenBank/DDBJ databases">
        <authorList>
            <person name="McCartney M.A."/>
            <person name="Auch B."/>
            <person name="Kono T."/>
            <person name="Mallez S."/>
            <person name="Becker A."/>
            <person name="Gohl D.M."/>
            <person name="Silverstein K.A.T."/>
            <person name="Koren S."/>
            <person name="Bechman K.B."/>
            <person name="Herman A."/>
            <person name="Abrahante J.E."/>
            <person name="Garbe J."/>
        </authorList>
    </citation>
    <scope>NUCLEOTIDE SEQUENCE</scope>
    <source>
        <strain evidence="1">Duluth1</strain>
        <tissue evidence="1">Whole animal</tissue>
    </source>
</reference>
<organism evidence="1 2">
    <name type="scientific">Dreissena polymorpha</name>
    <name type="common">Zebra mussel</name>
    <name type="synonym">Mytilus polymorpha</name>
    <dbReference type="NCBI Taxonomy" id="45954"/>
    <lineage>
        <taxon>Eukaryota</taxon>
        <taxon>Metazoa</taxon>
        <taxon>Spiralia</taxon>
        <taxon>Lophotrochozoa</taxon>
        <taxon>Mollusca</taxon>
        <taxon>Bivalvia</taxon>
        <taxon>Autobranchia</taxon>
        <taxon>Heteroconchia</taxon>
        <taxon>Euheterodonta</taxon>
        <taxon>Imparidentia</taxon>
        <taxon>Neoheterodontei</taxon>
        <taxon>Myida</taxon>
        <taxon>Dreissenoidea</taxon>
        <taxon>Dreissenidae</taxon>
        <taxon>Dreissena</taxon>
    </lineage>
</organism>
<name>A0A9D4F335_DREPO</name>
<reference evidence="1" key="1">
    <citation type="journal article" date="2019" name="bioRxiv">
        <title>The Genome of the Zebra Mussel, Dreissena polymorpha: A Resource for Invasive Species Research.</title>
        <authorList>
            <person name="McCartney M.A."/>
            <person name="Auch B."/>
            <person name="Kono T."/>
            <person name="Mallez S."/>
            <person name="Zhang Y."/>
            <person name="Obille A."/>
            <person name="Becker A."/>
            <person name="Abrahante J.E."/>
            <person name="Garbe J."/>
            <person name="Badalamenti J.P."/>
            <person name="Herman A."/>
            <person name="Mangelson H."/>
            <person name="Liachko I."/>
            <person name="Sullivan S."/>
            <person name="Sone E.D."/>
            <person name="Koren S."/>
            <person name="Silverstein K.A.T."/>
            <person name="Beckman K.B."/>
            <person name="Gohl D.M."/>
        </authorList>
    </citation>
    <scope>NUCLEOTIDE SEQUENCE</scope>
    <source>
        <strain evidence="1">Duluth1</strain>
        <tissue evidence="1">Whole animal</tissue>
    </source>
</reference>
<dbReference type="AlphaFoldDB" id="A0A9D4F335"/>
<dbReference type="EMBL" id="JAIWYP010000008">
    <property type="protein sequence ID" value="KAH3789161.1"/>
    <property type="molecule type" value="Genomic_DNA"/>
</dbReference>
<comment type="caution">
    <text evidence="1">The sequence shown here is derived from an EMBL/GenBank/DDBJ whole genome shotgun (WGS) entry which is preliminary data.</text>
</comment>
<evidence type="ECO:0000313" key="2">
    <source>
        <dbReference type="Proteomes" id="UP000828390"/>
    </source>
</evidence>
<dbReference type="Proteomes" id="UP000828390">
    <property type="component" value="Unassembled WGS sequence"/>
</dbReference>
<accession>A0A9D4F335</accession>
<protein>
    <submittedName>
        <fullName evidence="1">Uncharacterized protein</fullName>
    </submittedName>
</protein>